<feature type="chain" id="PRO_5038853233" description="Lipoprotein" evidence="2">
    <location>
        <begin position="21"/>
        <end position="87"/>
    </location>
</feature>
<evidence type="ECO:0000313" key="3">
    <source>
        <dbReference type="EMBL" id="QNH54969.1"/>
    </source>
</evidence>
<name>A0A7G7VLH6_9FIRM</name>
<evidence type="ECO:0000256" key="2">
    <source>
        <dbReference type="SAM" id="SignalP"/>
    </source>
</evidence>
<keyword evidence="4" id="KW-1185">Reference proteome</keyword>
<dbReference type="RefSeq" id="WP_185980877.1">
    <property type="nucleotide sequence ID" value="NZ_CP060204.1"/>
</dbReference>
<feature type="compositionally biased region" description="Low complexity" evidence="1">
    <location>
        <begin position="39"/>
        <end position="87"/>
    </location>
</feature>
<reference evidence="3 4" key="1">
    <citation type="submission" date="2020-07" db="EMBL/GenBank/DDBJ databases">
        <title>Complete genome and description of Selenomonas timonensis sp. nov., a new bacterium isolated from a gingivitis subject.</title>
        <authorList>
            <person name="Antezack A."/>
        </authorList>
    </citation>
    <scope>NUCLEOTIDE SEQUENCE [LARGE SCALE GENOMIC DNA]</scope>
    <source>
        <strain evidence="3 4">Marseille-Q3039</strain>
    </source>
</reference>
<dbReference type="KEGG" id="stim:H1B31_03170"/>
<protein>
    <recommendedName>
        <fullName evidence="5">Lipoprotein</fullName>
    </recommendedName>
</protein>
<gene>
    <name evidence="3" type="ORF">H1B31_03170</name>
</gene>
<evidence type="ECO:0008006" key="5">
    <source>
        <dbReference type="Google" id="ProtNLM"/>
    </source>
</evidence>
<proteinExistence type="predicted"/>
<dbReference type="EMBL" id="CP060204">
    <property type="protein sequence ID" value="QNH54969.1"/>
    <property type="molecule type" value="Genomic_DNA"/>
</dbReference>
<feature type="region of interest" description="Disordered" evidence="1">
    <location>
        <begin position="30"/>
        <end position="87"/>
    </location>
</feature>
<accession>A0A7G7VLH6</accession>
<dbReference type="AlphaFoldDB" id="A0A7G7VLH6"/>
<evidence type="ECO:0000256" key="1">
    <source>
        <dbReference type="SAM" id="MobiDB-lite"/>
    </source>
</evidence>
<organism evidence="3 4">
    <name type="scientific">Selenomonas timonae</name>
    <dbReference type="NCBI Taxonomy" id="2754044"/>
    <lineage>
        <taxon>Bacteria</taxon>
        <taxon>Bacillati</taxon>
        <taxon>Bacillota</taxon>
        <taxon>Negativicutes</taxon>
        <taxon>Selenomonadales</taxon>
        <taxon>Selenomonadaceae</taxon>
        <taxon>Selenomonas</taxon>
    </lineage>
</organism>
<sequence length="87" mass="8700">MGPILSIGLIALLLSTAGCANPVTKVIDKLTDDEPATSQQTTESAPAPAQTQTQGQPTAQQQNAALAAQQAQPAAPASACTTAISSR</sequence>
<feature type="signal peptide" evidence="2">
    <location>
        <begin position="1"/>
        <end position="20"/>
    </location>
</feature>
<keyword evidence="2" id="KW-0732">Signal</keyword>
<evidence type="ECO:0000313" key="4">
    <source>
        <dbReference type="Proteomes" id="UP000515480"/>
    </source>
</evidence>
<dbReference type="Proteomes" id="UP000515480">
    <property type="component" value="Chromosome"/>
</dbReference>